<name>L9VX77_9EURY</name>
<keyword evidence="2" id="KW-1185">Reference proteome</keyword>
<comment type="caution">
    <text evidence="1">The sequence shown here is derived from an EMBL/GenBank/DDBJ whole genome shotgun (WGS) entry which is preliminary data.</text>
</comment>
<sequence>MQFVNSVVVIESDDWIISAGGAVVEGVLDDVWKLLGLGHRKHADTGDSTVGIGFNLVTNNCDIITHPCLLV</sequence>
<dbReference type="Proteomes" id="UP000011661">
    <property type="component" value="Unassembled WGS sequence"/>
</dbReference>
<gene>
    <name evidence="1" type="ORF">C495_16370</name>
</gene>
<proteinExistence type="predicted"/>
<protein>
    <submittedName>
        <fullName evidence="1">Uncharacterized protein</fullName>
    </submittedName>
</protein>
<reference evidence="1 2" key="1">
    <citation type="journal article" date="2014" name="PLoS Genet.">
        <title>Phylogenetically driven sequencing of extremely halophilic archaea reveals strategies for static and dynamic osmo-response.</title>
        <authorList>
            <person name="Becker E.A."/>
            <person name="Seitzer P.M."/>
            <person name="Tritt A."/>
            <person name="Larsen D."/>
            <person name="Krusor M."/>
            <person name="Yao A.I."/>
            <person name="Wu D."/>
            <person name="Madern D."/>
            <person name="Eisen J.A."/>
            <person name="Darling A.E."/>
            <person name="Facciotti M.T."/>
        </authorList>
    </citation>
    <scope>NUCLEOTIDE SEQUENCE [LARGE SCALE GENOMIC DNA]</scope>
    <source>
        <strain evidence="1 2">JCM 14089</strain>
    </source>
</reference>
<dbReference type="AlphaFoldDB" id="L9VX77"/>
<organism evidence="1 2">
    <name type="scientific">Natronorubrum sulfidifaciens JCM 14089</name>
    <dbReference type="NCBI Taxonomy" id="1230460"/>
    <lineage>
        <taxon>Archaea</taxon>
        <taxon>Methanobacteriati</taxon>
        <taxon>Methanobacteriota</taxon>
        <taxon>Stenosarchaea group</taxon>
        <taxon>Halobacteria</taxon>
        <taxon>Halobacteriales</taxon>
        <taxon>Natrialbaceae</taxon>
        <taxon>Natronorubrum</taxon>
    </lineage>
</organism>
<evidence type="ECO:0000313" key="1">
    <source>
        <dbReference type="EMBL" id="ELY41601.1"/>
    </source>
</evidence>
<dbReference type="EMBL" id="AOHX01000051">
    <property type="protein sequence ID" value="ELY41601.1"/>
    <property type="molecule type" value="Genomic_DNA"/>
</dbReference>
<evidence type="ECO:0000313" key="2">
    <source>
        <dbReference type="Proteomes" id="UP000011661"/>
    </source>
</evidence>
<accession>L9VX77</accession>